<sequence>MVKMSQRDYTSMSHMPAHGNASQAKAGNGRENFQMGKYGSMSGDYAPGMAGGKYQEMSCHFPQPPPKRCYCHPAAFTSLDGRSHHRILDAYGHSRPCQSYY</sequence>
<proteinExistence type="predicted"/>
<evidence type="ECO:0000313" key="2">
    <source>
        <dbReference type="EMBL" id="QBK86640.1"/>
    </source>
</evidence>
<feature type="region of interest" description="Disordered" evidence="1">
    <location>
        <begin position="1"/>
        <end position="37"/>
    </location>
</feature>
<evidence type="ECO:0000256" key="1">
    <source>
        <dbReference type="SAM" id="MobiDB-lite"/>
    </source>
</evidence>
<gene>
    <name evidence="2" type="ORF">LCMAC102_04360</name>
</gene>
<name>A0A481YUD9_9VIRU</name>
<protein>
    <submittedName>
        <fullName evidence="2">Uncharacterized protein</fullName>
    </submittedName>
</protein>
<accession>A0A481YUD9</accession>
<organism evidence="2">
    <name type="scientific">Marseillevirus LCMAC102</name>
    <dbReference type="NCBI Taxonomy" id="2506603"/>
    <lineage>
        <taxon>Viruses</taxon>
        <taxon>Varidnaviria</taxon>
        <taxon>Bamfordvirae</taxon>
        <taxon>Nucleocytoviricota</taxon>
        <taxon>Megaviricetes</taxon>
        <taxon>Pimascovirales</taxon>
        <taxon>Pimascovirales incertae sedis</taxon>
        <taxon>Marseilleviridae</taxon>
    </lineage>
</organism>
<reference evidence="2" key="1">
    <citation type="journal article" date="2019" name="MBio">
        <title>Virus Genomes from Deep Sea Sediments Expand the Ocean Megavirome and Support Independent Origins of Viral Gigantism.</title>
        <authorList>
            <person name="Backstrom D."/>
            <person name="Yutin N."/>
            <person name="Jorgensen S.L."/>
            <person name="Dharamshi J."/>
            <person name="Homa F."/>
            <person name="Zaremba-Niedwiedzka K."/>
            <person name="Spang A."/>
            <person name="Wolf Y.I."/>
            <person name="Koonin E.V."/>
            <person name="Ettema T.J."/>
        </authorList>
    </citation>
    <scope>NUCLEOTIDE SEQUENCE</scope>
</reference>
<dbReference type="EMBL" id="MK500334">
    <property type="protein sequence ID" value="QBK86640.1"/>
    <property type="molecule type" value="Genomic_DNA"/>
</dbReference>